<reference evidence="2" key="1">
    <citation type="journal article" date="2017" name="Nature">
        <title>The sunflower genome provides insights into oil metabolism, flowering and Asterid evolution.</title>
        <authorList>
            <person name="Badouin H."/>
            <person name="Gouzy J."/>
            <person name="Grassa C.J."/>
            <person name="Murat F."/>
            <person name="Staton S.E."/>
            <person name="Cottret L."/>
            <person name="Lelandais-Briere C."/>
            <person name="Owens G.L."/>
            <person name="Carrere S."/>
            <person name="Mayjonade B."/>
            <person name="Legrand L."/>
            <person name="Gill N."/>
            <person name="Kane N.C."/>
            <person name="Bowers J.E."/>
            <person name="Hubner S."/>
            <person name="Bellec A."/>
            <person name="Berard A."/>
            <person name="Berges H."/>
            <person name="Blanchet N."/>
            <person name="Boniface M.C."/>
            <person name="Brunel D."/>
            <person name="Catrice O."/>
            <person name="Chaidir N."/>
            <person name="Claudel C."/>
            <person name="Donnadieu C."/>
            <person name="Faraut T."/>
            <person name="Fievet G."/>
            <person name="Helmstetter N."/>
            <person name="King M."/>
            <person name="Knapp S.J."/>
            <person name="Lai Z."/>
            <person name="Le Paslier M.C."/>
            <person name="Lippi Y."/>
            <person name="Lorenzon L."/>
            <person name="Mandel J.R."/>
            <person name="Marage G."/>
            <person name="Marchand G."/>
            <person name="Marquand E."/>
            <person name="Bret-Mestries E."/>
            <person name="Morien E."/>
            <person name="Nambeesan S."/>
            <person name="Nguyen T."/>
            <person name="Pegot-Espagnet P."/>
            <person name="Pouilly N."/>
            <person name="Raftis F."/>
            <person name="Sallet E."/>
            <person name="Schiex T."/>
            <person name="Thomas J."/>
            <person name="Vandecasteele C."/>
            <person name="Vares D."/>
            <person name="Vear F."/>
            <person name="Vautrin S."/>
            <person name="Crespi M."/>
            <person name="Mangin B."/>
            <person name="Burke J.M."/>
            <person name="Salse J."/>
            <person name="Munos S."/>
            <person name="Vincourt P."/>
            <person name="Rieseberg L.H."/>
            <person name="Langlade N.B."/>
        </authorList>
    </citation>
    <scope>NUCLEOTIDE SEQUENCE [LARGE SCALE GENOMIC DNA]</scope>
    <source>
        <strain evidence="2">cv. SF193</strain>
    </source>
</reference>
<dbReference type="GO" id="GO:0006952">
    <property type="term" value="P:defense response"/>
    <property type="evidence" value="ECO:0007669"/>
    <property type="project" value="InterPro"/>
</dbReference>
<dbReference type="Proteomes" id="UP000215914">
    <property type="component" value="Chromosome 9"/>
</dbReference>
<dbReference type="AlphaFoldDB" id="A0A251TS80"/>
<proteinExistence type="predicted"/>
<dbReference type="PANTHER" id="PTHR11017:SF577">
    <property type="entry name" value="DISEASE RESISTANCE PROTEIN (TIR-NBS-LRR CLASS), PUTATIVE-RELATED"/>
    <property type="match status" value="1"/>
</dbReference>
<dbReference type="InterPro" id="IPR044974">
    <property type="entry name" value="Disease_R_plants"/>
</dbReference>
<keyword evidence="2" id="KW-1185">Reference proteome</keyword>
<dbReference type="EMBL" id="CM007898">
    <property type="protein sequence ID" value="OTG13619.1"/>
    <property type="molecule type" value="Genomic_DNA"/>
</dbReference>
<dbReference type="Gene3D" id="3.80.10.10">
    <property type="entry name" value="Ribonuclease Inhibitor"/>
    <property type="match status" value="1"/>
</dbReference>
<dbReference type="InParanoid" id="A0A251TS80"/>
<name>A0A251TS80_HELAN</name>
<dbReference type="InterPro" id="IPR032675">
    <property type="entry name" value="LRR_dom_sf"/>
</dbReference>
<evidence type="ECO:0000313" key="2">
    <source>
        <dbReference type="Proteomes" id="UP000215914"/>
    </source>
</evidence>
<evidence type="ECO:0000313" key="1">
    <source>
        <dbReference type="EMBL" id="OTG13619.1"/>
    </source>
</evidence>
<accession>A0A251TS80</accession>
<gene>
    <name evidence="1" type="ORF">HannXRQ_Chr09g0240171</name>
</gene>
<protein>
    <submittedName>
        <fullName evidence="1">Putative leucine-rich repeat domain, L domain-like protein</fullName>
    </submittedName>
</protein>
<dbReference type="SUPFAM" id="SSF52058">
    <property type="entry name" value="L domain-like"/>
    <property type="match status" value="1"/>
</dbReference>
<dbReference type="PANTHER" id="PTHR11017">
    <property type="entry name" value="LEUCINE-RICH REPEAT-CONTAINING PROTEIN"/>
    <property type="match status" value="1"/>
</dbReference>
<organism evidence="1 2">
    <name type="scientific">Helianthus annuus</name>
    <name type="common">Common sunflower</name>
    <dbReference type="NCBI Taxonomy" id="4232"/>
    <lineage>
        <taxon>Eukaryota</taxon>
        <taxon>Viridiplantae</taxon>
        <taxon>Streptophyta</taxon>
        <taxon>Embryophyta</taxon>
        <taxon>Tracheophyta</taxon>
        <taxon>Spermatophyta</taxon>
        <taxon>Magnoliopsida</taxon>
        <taxon>eudicotyledons</taxon>
        <taxon>Gunneridae</taxon>
        <taxon>Pentapetalae</taxon>
        <taxon>asterids</taxon>
        <taxon>campanulids</taxon>
        <taxon>Asterales</taxon>
        <taxon>Asteraceae</taxon>
        <taxon>Asteroideae</taxon>
        <taxon>Heliantheae alliance</taxon>
        <taxon>Heliantheae</taxon>
        <taxon>Helianthus</taxon>
    </lineage>
</organism>
<sequence length="88" mass="10348">MFQANKLVNLEMVGSKIFELWEGGERKVLNKIRFIDLRYSELETFDLSMTPNLEKLNVEGCFNFFQLYIPVECPKLKFLNLIGSKVLR</sequence>